<keyword evidence="1" id="KW-0812">Transmembrane</keyword>
<reference evidence="2 3" key="1">
    <citation type="journal article" date="2020" name="ISME J.">
        <title>Comparative genomics reveals insights into cyanobacterial evolution and habitat adaptation.</title>
        <authorList>
            <person name="Chen M.Y."/>
            <person name="Teng W.K."/>
            <person name="Zhao L."/>
            <person name="Hu C.X."/>
            <person name="Zhou Y.K."/>
            <person name="Han B.P."/>
            <person name="Song L.R."/>
            <person name="Shu W.S."/>
        </authorList>
    </citation>
    <scope>NUCLEOTIDE SEQUENCE [LARGE SCALE GENOMIC DNA]</scope>
    <source>
        <strain evidence="2 3">FACHB-248</strain>
    </source>
</reference>
<organism evidence="2 3">
    <name type="scientific">Scytonema hofmannii FACHB-248</name>
    <dbReference type="NCBI Taxonomy" id="1842502"/>
    <lineage>
        <taxon>Bacteria</taxon>
        <taxon>Bacillati</taxon>
        <taxon>Cyanobacteriota</taxon>
        <taxon>Cyanophyceae</taxon>
        <taxon>Nostocales</taxon>
        <taxon>Scytonemataceae</taxon>
        <taxon>Scytonema</taxon>
    </lineage>
</organism>
<keyword evidence="1" id="KW-0472">Membrane</keyword>
<keyword evidence="1" id="KW-1133">Transmembrane helix</keyword>
<name>A0ABR8GYQ6_9CYAN</name>
<protein>
    <submittedName>
        <fullName evidence="2">Uncharacterized protein</fullName>
    </submittedName>
</protein>
<sequence>MFMLKNKKLILLIFLLFGFGYFSAMSNLEINSFLKSQVALMPLQAIALLYITYRRWSQTLDKADSYKS</sequence>
<keyword evidence="3" id="KW-1185">Reference proteome</keyword>
<evidence type="ECO:0000313" key="2">
    <source>
        <dbReference type="EMBL" id="MBD2608670.1"/>
    </source>
</evidence>
<feature type="transmembrane region" description="Helical" evidence="1">
    <location>
        <begin position="34"/>
        <end position="53"/>
    </location>
</feature>
<evidence type="ECO:0000313" key="3">
    <source>
        <dbReference type="Proteomes" id="UP000660380"/>
    </source>
</evidence>
<proteinExistence type="predicted"/>
<evidence type="ECO:0000256" key="1">
    <source>
        <dbReference type="SAM" id="Phobius"/>
    </source>
</evidence>
<dbReference type="EMBL" id="JACJTA010000103">
    <property type="protein sequence ID" value="MBD2608670.1"/>
    <property type="molecule type" value="Genomic_DNA"/>
</dbReference>
<dbReference type="Proteomes" id="UP000660380">
    <property type="component" value="Unassembled WGS sequence"/>
</dbReference>
<accession>A0ABR8GYQ6</accession>
<gene>
    <name evidence="2" type="ORF">H6G81_30185</name>
</gene>
<comment type="caution">
    <text evidence="2">The sequence shown here is derived from an EMBL/GenBank/DDBJ whole genome shotgun (WGS) entry which is preliminary data.</text>
</comment>